<name>A0A7K7CNL0_APHCE</name>
<organism evidence="3 4">
    <name type="scientific">Aphelocoma coerulescens</name>
    <name type="common">Florida scrub-jay</name>
    <name type="synonym">Corvus coerulescens</name>
    <dbReference type="NCBI Taxonomy" id="39617"/>
    <lineage>
        <taxon>Eukaryota</taxon>
        <taxon>Metazoa</taxon>
        <taxon>Chordata</taxon>
        <taxon>Craniata</taxon>
        <taxon>Vertebrata</taxon>
        <taxon>Euteleostomi</taxon>
        <taxon>Archelosauria</taxon>
        <taxon>Archosauria</taxon>
        <taxon>Dinosauria</taxon>
        <taxon>Saurischia</taxon>
        <taxon>Theropoda</taxon>
        <taxon>Coelurosauria</taxon>
        <taxon>Aves</taxon>
        <taxon>Neognathae</taxon>
        <taxon>Neoaves</taxon>
        <taxon>Telluraves</taxon>
        <taxon>Australaves</taxon>
        <taxon>Passeriformes</taxon>
        <taxon>Corvoidea</taxon>
        <taxon>Corvidae</taxon>
        <taxon>Aphelocoma</taxon>
    </lineage>
</organism>
<evidence type="ECO:0000256" key="1">
    <source>
        <dbReference type="SAM" id="MobiDB-lite"/>
    </source>
</evidence>
<sequence length="142" mass="15724">SEVLAWWQSDAEEILHNLGFVGTDPGVASRVPPRFFSAPSRASGIDLGLFLRAQVRRLEMEDPCLLLASRFQQVQALAATADAFFCLYSYVSRTPLQRIGPPRPAWPYRDIPDSPELRGARPGPAPPGERLKRAVSSLCLYT</sequence>
<feature type="region of interest" description="Disordered" evidence="1">
    <location>
        <begin position="97"/>
        <end position="130"/>
    </location>
</feature>
<dbReference type="InterPro" id="IPR029325">
    <property type="entry name" value="ITPR-bd"/>
</dbReference>
<evidence type="ECO:0000259" key="2">
    <source>
        <dbReference type="SMART" id="SM01257"/>
    </source>
</evidence>
<proteinExistence type="predicted"/>
<dbReference type="InterPro" id="IPR043444">
    <property type="entry name" value="TESPA1-like"/>
</dbReference>
<evidence type="ECO:0000313" key="3">
    <source>
        <dbReference type="EMBL" id="NWY21877.1"/>
    </source>
</evidence>
<accession>A0A7K7CNL0</accession>
<keyword evidence="4" id="KW-1185">Reference proteome</keyword>
<comment type="caution">
    <text evidence="3">The sequence shown here is derived from an EMBL/GenBank/DDBJ whole genome shotgun (WGS) entry which is preliminary data.</text>
</comment>
<feature type="domain" description="ITPR-interacting" evidence="2">
    <location>
        <begin position="1"/>
        <end position="139"/>
    </location>
</feature>
<reference evidence="3 4" key="1">
    <citation type="submission" date="2019-09" db="EMBL/GenBank/DDBJ databases">
        <title>Bird 10,000 Genomes (B10K) Project - Family phase.</title>
        <authorList>
            <person name="Zhang G."/>
        </authorList>
    </citation>
    <scope>NUCLEOTIDE SEQUENCE [LARGE SCALE GENOMIC DNA]</scope>
    <source>
        <strain evidence="3">OUT-0022</strain>
        <tissue evidence="3">Blood</tissue>
    </source>
</reference>
<feature type="non-terminal residue" evidence="3">
    <location>
        <position position="142"/>
    </location>
</feature>
<dbReference type="Pfam" id="PF14722">
    <property type="entry name" value="KRAP_IP3R_bind"/>
    <property type="match status" value="1"/>
</dbReference>
<dbReference type="GO" id="GO:0005102">
    <property type="term" value="F:signaling receptor binding"/>
    <property type="evidence" value="ECO:0007669"/>
    <property type="project" value="InterPro"/>
</dbReference>
<protein>
    <submittedName>
        <fullName evidence="3">TESP1 protein</fullName>
    </submittedName>
</protein>
<dbReference type="AlphaFoldDB" id="A0A7K7CNL0"/>
<dbReference type="SMART" id="SM01257">
    <property type="entry name" value="KRAP_IP3R_bind"/>
    <property type="match status" value="1"/>
</dbReference>
<evidence type="ECO:0000313" key="4">
    <source>
        <dbReference type="Proteomes" id="UP000575874"/>
    </source>
</evidence>
<gene>
    <name evidence="3" type="primary">Tespa1</name>
    <name evidence="3" type="ORF">APHCOE_R15815</name>
</gene>
<dbReference type="PANTHER" id="PTHR17469">
    <property type="entry name" value="SPERM SPECIFIC ANTIGEN 2-RELATED"/>
    <property type="match status" value="1"/>
</dbReference>
<dbReference type="PANTHER" id="PTHR17469:SF1">
    <property type="entry name" value="PROTEIN TESPA1"/>
    <property type="match status" value="1"/>
</dbReference>
<feature type="compositionally biased region" description="Basic and acidic residues" evidence="1">
    <location>
        <begin position="110"/>
        <end position="119"/>
    </location>
</feature>
<feature type="non-terminal residue" evidence="3">
    <location>
        <position position="1"/>
    </location>
</feature>
<dbReference type="EMBL" id="VZSI01000248">
    <property type="protein sequence ID" value="NWY21877.1"/>
    <property type="molecule type" value="Genomic_DNA"/>
</dbReference>
<dbReference type="Proteomes" id="UP000575874">
    <property type="component" value="Unassembled WGS sequence"/>
</dbReference>